<evidence type="ECO:0000313" key="1">
    <source>
        <dbReference type="EMBL" id="KAJ1139859.1"/>
    </source>
</evidence>
<accession>A0AAV7QHG1</accession>
<reference evidence="1" key="1">
    <citation type="journal article" date="2022" name="bioRxiv">
        <title>Sequencing and chromosome-scale assembly of the giantPleurodeles waltlgenome.</title>
        <authorList>
            <person name="Brown T."/>
            <person name="Elewa A."/>
            <person name="Iarovenko S."/>
            <person name="Subramanian E."/>
            <person name="Araus A.J."/>
            <person name="Petzold A."/>
            <person name="Susuki M."/>
            <person name="Suzuki K.-i.T."/>
            <person name="Hayashi T."/>
            <person name="Toyoda A."/>
            <person name="Oliveira C."/>
            <person name="Osipova E."/>
            <person name="Leigh N.D."/>
            <person name="Simon A."/>
            <person name="Yun M.H."/>
        </authorList>
    </citation>
    <scope>NUCLEOTIDE SEQUENCE</scope>
    <source>
        <strain evidence="1">20211129_DDA</strain>
        <tissue evidence="1">Liver</tissue>
    </source>
</reference>
<dbReference type="EMBL" id="JANPWB010000010">
    <property type="protein sequence ID" value="KAJ1139859.1"/>
    <property type="molecule type" value="Genomic_DNA"/>
</dbReference>
<organism evidence="1 2">
    <name type="scientific">Pleurodeles waltl</name>
    <name type="common">Iberian ribbed newt</name>
    <dbReference type="NCBI Taxonomy" id="8319"/>
    <lineage>
        <taxon>Eukaryota</taxon>
        <taxon>Metazoa</taxon>
        <taxon>Chordata</taxon>
        <taxon>Craniata</taxon>
        <taxon>Vertebrata</taxon>
        <taxon>Euteleostomi</taxon>
        <taxon>Amphibia</taxon>
        <taxon>Batrachia</taxon>
        <taxon>Caudata</taxon>
        <taxon>Salamandroidea</taxon>
        <taxon>Salamandridae</taxon>
        <taxon>Pleurodelinae</taxon>
        <taxon>Pleurodeles</taxon>
    </lineage>
</organism>
<evidence type="ECO:0000313" key="2">
    <source>
        <dbReference type="Proteomes" id="UP001066276"/>
    </source>
</evidence>
<sequence>MARQCPNQISISRARPIHQRAVNSLGRIKQPSNGFPIYEIDGLGTPHMGTGGLKGQRPLRTRPDAIGVRARGAARVWHRLPTVCELHGEHIITL</sequence>
<gene>
    <name evidence="1" type="ORF">NDU88_006222</name>
</gene>
<dbReference type="AlphaFoldDB" id="A0AAV7QHG1"/>
<dbReference type="Proteomes" id="UP001066276">
    <property type="component" value="Chromosome 6"/>
</dbReference>
<protein>
    <submittedName>
        <fullName evidence="1">Uncharacterized protein</fullName>
    </submittedName>
</protein>
<name>A0AAV7QHG1_PLEWA</name>
<keyword evidence="2" id="KW-1185">Reference proteome</keyword>
<comment type="caution">
    <text evidence="1">The sequence shown here is derived from an EMBL/GenBank/DDBJ whole genome shotgun (WGS) entry which is preliminary data.</text>
</comment>
<proteinExistence type="predicted"/>